<dbReference type="PANTHER" id="PTHR44757">
    <property type="entry name" value="DIGUANYLATE CYCLASE DGCP"/>
    <property type="match status" value="1"/>
</dbReference>
<dbReference type="Pfam" id="PF00990">
    <property type="entry name" value="GGDEF"/>
    <property type="match status" value="1"/>
</dbReference>
<protein>
    <submittedName>
        <fullName evidence="4">Diguanylate cyclase (GGDEF)-like protein</fullName>
    </submittedName>
</protein>
<dbReference type="Gene3D" id="3.30.70.270">
    <property type="match status" value="1"/>
</dbReference>
<dbReference type="InterPro" id="IPR029787">
    <property type="entry name" value="Nucleotide_cyclase"/>
</dbReference>
<dbReference type="OrthoDB" id="9814202at2"/>
<dbReference type="SMART" id="SM00052">
    <property type="entry name" value="EAL"/>
    <property type="match status" value="1"/>
</dbReference>
<evidence type="ECO:0000259" key="2">
    <source>
        <dbReference type="PROSITE" id="PS50883"/>
    </source>
</evidence>
<dbReference type="SUPFAM" id="SSF55073">
    <property type="entry name" value="Nucleotide cyclase"/>
    <property type="match status" value="1"/>
</dbReference>
<dbReference type="Gene3D" id="3.20.20.450">
    <property type="entry name" value="EAL domain"/>
    <property type="match status" value="1"/>
</dbReference>
<evidence type="ECO:0000256" key="1">
    <source>
        <dbReference type="SAM" id="MobiDB-lite"/>
    </source>
</evidence>
<dbReference type="EMBL" id="SNZR01000013">
    <property type="protein sequence ID" value="TDR89928.1"/>
    <property type="molecule type" value="Genomic_DNA"/>
</dbReference>
<accession>A0A4R7BVN3</accession>
<dbReference type="Pfam" id="PF00563">
    <property type="entry name" value="EAL"/>
    <property type="match status" value="1"/>
</dbReference>
<organism evidence="4 5">
    <name type="scientific">Enterovirga rhinocerotis</name>
    <dbReference type="NCBI Taxonomy" id="1339210"/>
    <lineage>
        <taxon>Bacteria</taxon>
        <taxon>Pseudomonadati</taxon>
        <taxon>Pseudomonadota</taxon>
        <taxon>Alphaproteobacteria</taxon>
        <taxon>Hyphomicrobiales</taxon>
        <taxon>Methylobacteriaceae</taxon>
        <taxon>Enterovirga</taxon>
    </lineage>
</organism>
<dbReference type="Gene3D" id="3.30.450.20">
    <property type="entry name" value="PAS domain"/>
    <property type="match status" value="1"/>
</dbReference>
<dbReference type="Pfam" id="PF08448">
    <property type="entry name" value="PAS_4"/>
    <property type="match status" value="1"/>
</dbReference>
<gene>
    <name evidence="4" type="ORF">EV668_2764</name>
</gene>
<dbReference type="CDD" id="cd01948">
    <property type="entry name" value="EAL"/>
    <property type="match status" value="1"/>
</dbReference>
<feature type="domain" description="GGDEF" evidence="3">
    <location>
        <begin position="178"/>
        <end position="311"/>
    </location>
</feature>
<dbReference type="SUPFAM" id="SSF141868">
    <property type="entry name" value="EAL domain-like"/>
    <property type="match status" value="1"/>
</dbReference>
<dbReference type="PANTHER" id="PTHR44757:SF2">
    <property type="entry name" value="BIOFILM ARCHITECTURE MAINTENANCE PROTEIN MBAA"/>
    <property type="match status" value="1"/>
</dbReference>
<evidence type="ECO:0000313" key="4">
    <source>
        <dbReference type="EMBL" id="TDR89928.1"/>
    </source>
</evidence>
<dbReference type="PROSITE" id="PS50887">
    <property type="entry name" value="GGDEF"/>
    <property type="match status" value="1"/>
</dbReference>
<name>A0A4R7BVN3_9HYPH</name>
<dbReference type="RefSeq" id="WP_133770925.1">
    <property type="nucleotide sequence ID" value="NZ_SNZR01000013.1"/>
</dbReference>
<dbReference type="NCBIfam" id="TIGR00254">
    <property type="entry name" value="GGDEF"/>
    <property type="match status" value="1"/>
</dbReference>
<evidence type="ECO:0000259" key="3">
    <source>
        <dbReference type="PROSITE" id="PS50887"/>
    </source>
</evidence>
<dbReference type="InterPro" id="IPR001633">
    <property type="entry name" value="EAL_dom"/>
</dbReference>
<dbReference type="AlphaFoldDB" id="A0A4R7BVN3"/>
<dbReference type="InterPro" id="IPR035919">
    <property type="entry name" value="EAL_sf"/>
</dbReference>
<dbReference type="CDD" id="cd01949">
    <property type="entry name" value="GGDEF"/>
    <property type="match status" value="1"/>
</dbReference>
<comment type="caution">
    <text evidence="4">The sequence shown here is derived from an EMBL/GenBank/DDBJ whole genome shotgun (WGS) entry which is preliminary data.</text>
</comment>
<feature type="domain" description="EAL" evidence="2">
    <location>
        <begin position="320"/>
        <end position="570"/>
    </location>
</feature>
<keyword evidence="5" id="KW-1185">Reference proteome</keyword>
<proteinExistence type="predicted"/>
<feature type="region of interest" description="Disordered" evidence="1">
    <location>
        <begin position="1"/>
        <end position="41"/>
    </location>
</feature>
<dbReference type="SMART" id="SM00267">
    <property type="entry name" value="GGDEF"/>
    <property type="match status" value="1"/>
</dbReference>
<reference evidence="4 5" key="1">
    <citation type="submission" date="2019-03" db="EMBL/GenBank/DDBJ databases">
        <title>Genomic Encyclopedia of Type Strains, Phase IV (KMG-IV): sequencing the most valuable type-strain genomes for metagenomic binning, comparative biology and taxonomic classification.</title>
        <authorList>
            <person name="Goeker M."/>
        </authorList>
    </citation>
    <scope>NUCLEOTIDE SEQUENCE [LARGE SCALE GENOMIC DNA]</scope>
    <source>
        <strain evidence="4 5">DSM 25903</strain>
    </source>
</reference>
<evidence type="ECO:0000313" key="5">
    <source>
        <dbReference type="Proteomes" id="UP000295122"/>
    </source>
</evidence>
<sequence>MRHGLTPPRHDPDRAAANGSPTGSDQALFGDPLRSASGPRPTALPEMATAVIILNEDREIEYVNASAEALFAGVDPIGCTMEALLTSCGARGVEAARLSSAADEPITCTRVHLADSRVLDCEVRPLSNGGFVLSLDDVTDHVRSAELANRDPLTGLANRTLFHHQLLDRLEVVKRNSGRVAILLIDLDRFKAINDTLGHPLGDALLRKVSARLTGALRDEDVAARLGGDEFGVIQSAAEQPDAAELLAARLVDLIGRTYVLEGHTIHIGATIGVTVAPRDGLDADVLLKNADLALYQAKAAGKGTFRVYETGMTERIQARRLLEIDLRRALALKQFDVVYQPQVDIATGAISGFEALIRWQHPVRGPVSPGEFIPAAEEIGIISAVSEWVLRTACREAMSWPGDISVAVNLSPVQFRNGRLLEVVTSALSATGLPASRLELEITEGALLENSDAVLAVLRSLRALGIRISMDDFGTGYSSLSYLQKFPLDKIKIDRSFIRNIDHEPDRLHLVRAIAALAKGLGMKTTAEGVETLAELQCVRSEGCTEVQGYFTGRPVPAREAAALLSSGVQGSSSREND</sequence>
<dbReference type="InterPro" id="IPR013656">
    <property type="entry name" value="PAS_4"/>
</dbReference>
<dbReference type="InterPro" id="IPR043128">
    <property type="entry name" value="Rev_trsase/Diguanyl_cyclase"/>
</dbReference>
<dbReference type="Proteomes" id="UP000295122">
    <property type="component" value="Unassembled WGS sequence"/>
</dbReference>
<dbReference type="PROSITE" id="PS50883">
    <property type="entry name" value="EAL"/>
    <property type="match status" value="1"/>
</dbReference>
<dbReference type="InterPro" id="IPR052155">
    <property type="entry name" value="Biofilm_reg_signaling"/>
</dbReference>
<dbReference type="InterPro" id="IPR000160">
    <property type="entry name" value="GGDEF_dom"/>
</dbReference>